<name>A0A7W8W8W2_9CELL</name>
<keyword evidence="1" id="KW-1133">Transmembrane helix</keyword>
<dbReference type="AlphaFoldDB" id="A0A7W8W8W2"/>
<dbReference type="OrthoDB" id="4815319at2"/>
<dbReference type="EMBL" id="JACHDN010000001">
    <property type="protein sequence ID" value="MBB5472266.1"/>
    <property type="molecule type" value="Genomic_DNA"/>
</dbReference>
<accession>A0A7W8W8W2</accession>
<dbReference type="Proteomes" id="UP000564629">
    <property type="component" value="Unassembled WGS sequence"/>
</dbReference>
<gene>
    <name evidence="3" type="ORF">HNR08_001002</name>
</gene>
<evidence type="ECO:0000256" key="1">
    <source>
        <dbReference type="SAM" id="Phobius"/>
    </source>
</evidence>
<keyword evidence="1" id="KW-0472">Membrane</keyword>
<organism evidence="3 4">
    <name type="scientific">Cellulomonas hominis</name>
    <dbReference type="NCBI Taxonomy" id="156981"/>
    <lineage>
        <taxon>Bacteria</taxon>
        <taxon>Bacillati</taxon>
        <taxon>Actinomycetota</taxon>
        <taxon>Actinomycetes</taxon>
        <taxon>Micrococcales</taxon>
        <taxon>Cellulomonadaceae</taxon>
        <taxon>Cellulomonas</taxon>
    </lineage>
</organism>
<proteinExistence type="predicted"/>
<comment type="caution">
    <text evidence="3">The sequence shown here is derived from an EMBL/GenBank/DDBJ whole genome shotgun (WGS) entry which is preliminary data.</text>
</comment>
<evidence type="ECO:0000313" key="4">
    <source>
        <dbReference type="Proteomes" id="UP000564629"/>
    </source>
</evidence>
<feature type="transmembrane region" description="Helical" evidence="1">
    <location>
        <begin position="52"/>
        <end position="70"/>
    </location>
</feature>
<sequence>MRGPRAAMQDVEIVDVDTGADVSVLGTDPEDPAAEAARARRLARRRRLLRRWWPVPALALAALLGTQALLDARERAEVAARQRVEGVLRTVDSGLEPTRRLAQDVAPVLFSGIRAGDLRIGPGGNPWEGPRTLVAVDASGATVWETSLEAGHREVEDTGLGTEYPLCLGAGDPAEVVDCVVVDRTATDPLTPEDGSWVPGPPQAARLMSFDPATGEVRGERAVPPLTAWGGDARLHVLASLVGDVLTVTGWAPGTVLDGTPLWTTDLRVDAGSLTPEALTYPPGAGVARGHVLVQGDLGSWVLDARDGTTQFSGDAYVSVSRTGYLVPPRTPVELVDDDGRTRATLPGSPVVLGVDDGTAPDLEIVVTDDRRLVGYDVAAARELWSLDLPEWLDGTLVLLDGVLYGSDRDAVWAVDVATGLERWRTPAHVLMEAGGVLTDGRNLVTVSATLDLLEAGVTVAAGGGATGGTAGGTGAATMPSARSIVAYSLATGELAWATRLPDDVQGVWAWQGDLLSYGATDVVVLN</sequence>
<evidence type="ECO:0000313" key="3">
    <source>
        <dbReference type="EMBL" id="MBB5472266.1"/>
    </source>
</evidence>
<dbReference type="Pfam" id="PF13360">
    <property type="entry name" value="PQQ_2"/>
    <property type="match status" value="1"/>
</dbReference>
<dbReference type="RefSeq" id="WP_146835997.1">
    <property type="nucleotide sequence ID" value="NZ_BJVQ01000015.1"/>
</dbReference>
<dbReference type="InterPro" id="IPR002372">
    <property type="entry name" value="PQQ_rpt_dom"/>
</dbReference>
<evidence type="ECO:0000259" key="2">
    <source>
        <dbReference type="Pfam" id="PF13360"/>
    </source>
</evidence>
<feature type="domain" description="Pyrrolo-quinoline quinone repeat" evidence="2">
    <location>
        <begin position="365"/>
        <end position="445"/>
    </location>
</feature>
<reference evidence="3 4" key="1">
    <citation type="submission" date="2020-08" db="EMBL/GenBank/DDBJ databases">
        <title>Sequencing the genomes of 1000 actinobacteria strains.</title>
        <authorList>
            <person name="Klenk H.-P."/>
        </authorList>
    </citation>
    <scope>NUCLEOTIDE SEQUENCE [LARGE SCALE GENOMIC DNA]</scope>
    <source>
        <strain evidence="3 4">DSM 9581</strain>
    </source>
</reference>
<keyword evidence="1" id="KW-0812">Transmembrane</keyword>
<dbReference type="InterPro" id="IPR015943">
    <property type="entry name" value="WD40/YVTN_repeat-like_dom_sf"/>
</dbReference>
<dbReference type="Gene3D" id="2.130.10.10">
    <property type="entry name" value="YVTN repeat-like/Quinoprotein amine dehydrogenase"/>
    <property type="match status" value="1"/>
</dbReference>
<dbReference type="InterPro" id="IPR011047">
    <property type="entry name" value="Quinoprotein_ADH-like_sf"/>
</dbReference>
<dbReference type="SUPFAM" id="SSF50998">
    <property type="entry name" value="Quinoprotein alcohol dehydrogenase-like"/>
    <property type="match status" value="2"/>
</dbReference>
<protein>
    <submittedName>
        <fullName evidence="3">Outer membrane protein assembly factor BamB</fullName>
    </submittedName>
</protein>